<dbReference type="dictyBase" id="DDB_G0273905"/>
<comment type="caution">
    <text evidence="2">The sequence shown here is derived from an EMBL/GenBank/DDBJ whole genome shotgun (WGS) entry which is preliminary data.</text>
</comment>
<dbReference type="GeneID" id="8618776"/>
<dbReference type="HOGENOM" id="CLU_1889660_0_0_1"/>
<dbReference type="VEuPathDB" id="AmoebaDB:DDB_G0273167"/>
<feature type="chain" id="PRO_5011424102" evidence="1">
    <location>
        <begin position="24"/>
        <end position="147"/>
    </location>
</feature>
<dbReference type="RefSeq" id="XP_644682.1">
    <property type="nucleotide sequence ID" value="XM_639590.1"/>
</dbReference>
<evidence type="ECO:0000313" key="4">
    <source>
        <dbReference type="Proteomes" id="UP000002195"/>
    </source>
</evidence>
<accession>Q86JX9</accession>
<name>Q556Q2_DICDI</name>
<dbReference type="AlphaFoldDB" id="Q556Q2"/>
<dbReference type="Proteomes" id="UP000002195">
    <property type="component" value="Unassembled WGS sequence"/>
</dbReference>
<gene>
    <name evidence="3" type="ORF">DDB_G0273167</name>
    <name evidence="2" type="ORF">DDB_G0273905</name>
</gene>
<dbReference type="KEGG" id="ddi:DDB_G0273905"/>
<feature type="signal peptide" evidence="1">
    <location>
        <begin position="1"/>
        <end position="23"/>
    </location>
</feature>
<evidence type="ECO:0000256" key="1">
    <source>
        <dbReference type="SAM" id="SignalP"/>
    </source>
</evidence>
<evidence type="ECO:0000313" key="3">
    <source>
        <dbReference type="EMBL" id="EAL70801.1"/>
    </source>
</evidence>
<accession>Q556Q2</accession>
<dbReference type="dictyBase" id="DDB_G0273167"/>
<dbReference type="RefSeq" id="XP_644569.1">
    <property type="nucleotide sequence ID" value="XM_639477.1"/>
</dbReference>
<sequence length="147" mass="16243">MKYSFTLIIVLLSLLSLCNLSNSQMFGQKCNLPPISQTLDNGSQVVILLAELLQNDKVISSYNNTFSKGTGSTFFSDPNNVCVFNSGENLHIEYKVVSGSSGTFYYEDCKSNDSIPTSSSTVKLYNGGFVFMGSKFTYQYKLTLKTN</sequence>
<dbReference type="EMBL" id="AAFI02000009">
    <property type="protein sequence ID" value="EAL70801.1"/>
    <property type="molecule type" value="Genomic_DNA"/>
</dbReference>
<proteinExistence type="predicted"/>
<reference evidence="2 4" key="2">
    <citation type="journal article" date="2005" name="Nature">
        <title>The genome of the social amoeba Dictyostelium discoideum.</title>
        <authorList>
            <consortium name="The Dictyostelium discoideum Sequencing Consortium"/>
            <person name="Eichinger L."/>
            <person name="Pachebat J.A."/>
            <person name="Glockner G."/>
            <person name="Rajandream M.A."/>
            <person name="Sucgang R."/>
            <person name="Berriman M."/>
            <person name="Song J."/>
            <person name="Olsen R."/>
            <person name="Szafranski K."/>
            <person name="Xu Q."/>
            <person name="Tunggal B."/>
            <person name="Kummerfeld S."/>
            <person name="Madera M."/>
            <person name="Konfortov B.A."/>
            <person name="Rivero F."/>
            <person name="Bankier A.T."/>
            <person name="Lehmann R."/>
            <person name="Hamlin N."/>
            <person name="Davies R."/>
            <person name="Gaudet P."/>
            <person name="Fey P."/>
            <person name="Pilcher K."/>
            <person name="Chen G."/>
            <person name="Saunders D."/>
            <person name="Sodergren E."/>
            <person name="Davis P."/>
            <person name="Kerhornou A."/>
            <person name="Nie X."/>
            <person name="Hall N."/>
            <person name="Anjard C."/>
            <person name="Hemphill L."/>
            <person name="Bason N."/>
            <person name="Farbrother P."/>
            <person name="Desany B."/>
            <person name="Just E."/>
            <person name="Morio T."/>
            <person name="Rost R."/>
            <person name="Churcher C."/>
            <person name="Cooper J."/>
            <person name="Haydock S."/>
            <person name="van Driessche N."/>
            <person name="Cronin A."/>
            <person name="Goodhead I."/>
            <person name="Muzny D."/>
            <person name="Mourier T."/>
            <person name="Pain A."/>
            <person name="Lu M."/>
            <person name="Harper D."/>
            <person name="Lindsay R."/>
            <person name="Hauser H."/>
            <person name="James K."/>
            <person name="Quiles M."/>
            <person name="Madan Babu M."/>
            <person name="Saito T."/>
            <person name="Buchrieser C."/>
            <person name="Wardroper A."/>
            <person name="Felder M."/>
            <person name="Thangavelu M."/>
            <person name="Johnson D."/>
            <person name="Knights A."/>
            <person name="Loulseged H."/>
            <person name="Mungall K."/>
            <person name="Oliver K."/>
            <person name="Price C."/>
            <person name="Quail M.A."/>
            <person name="Urushihara H."/>
            <person name="Hernandez J."/>
            <person name="Rabbinowitsch E."/>
            <person name="Steffen D."/>
            <person name="Sanders M."/>
            <person name="Ma J."/>
            <person name="Kohara Y."/>
            <person name="Sharp S."/>
            <person name="Simmonds M."/>
            <person name="Spiegler S."/>
            <person name="Tivey A."/>
            <person name="Sugano S."/>
            <person name="White B."/>
            <person name="Walker D."/>
            <person name="Woodward J."/>
            <person name="Winckler T."/>
            <person name="Tanaka Y."/>
            <person name="Shaulsky G."/>
            <person name="Schleicher M."/>
            <person name="Weinstock G."/>
            <person name="Rosenthal A."/>
            <person name="Cox E.C."/>
            <person name="Chisholm R.L."/>
            <person name="Gibbs R."/>
            <person name="Loomis W.F."/>
            <person name="Platzer M."/>
            <person name="Kay R.R."/>
            <person name="Williams J."/>
            <person name="Dear P.H."/>
            <person name="Noegel A.A."/>
            <person name="Barrell B."/>
            <person name="Kuspa A."/>
        </authorList>
    </citation>
    <scope>NUCLEOTIDE SEQUENCE [LARGE SCALE GENOMIC DNA]</scope>
    <source>
        <strain evidence="2 4">AX4</strain>
    </source>
</reference>
<keyword evidence="1" id="KW-0732">Signal</keyword>
<keyword evidence="4" id="KW-1185">Reference proteome</keyword>
<organism evidence="2 4">
    <name type="scientific">Dictyostelium discoideum</name>
    <name type="common">Social amoeba</name>
    <dbReference type="NCBI Taxonomy" id="44689"/>
    <lineage>
        <taxon>Eukaryota</taxon>
        <taxon>Amoebozoa</taxon>
        <taxon>Evosea</taxon>
        <taxon>Eumycetozoa</taxon>
        <taxon>Dictyostelia</taxon>
        <taxon>Dictyosteliales</taxon>
        <taxon>Dictyosteliaceae</taxon>
        <taxon>Dictyostelium</taxon>
    </lineage>
</organism>
<protein>
    <submittedName>
        <fullName evidence="2">Uncharacterized protein</fullName>
    </submittedName>
</protein>
<dbReference type="GeneID" id="8619200"/>
<reference evidence="2 4" key="1">
    <citation type="journal article" date="2002" name="Nature">
        <title>Sequence and analysis of chromosome 2 of Dictyostelium discoideum.</title>
        <authorList>
            <consortium name="Dictyostelium Genome Sequencing Consortium"/>
            <person name="Glockner G."/>
            <person name="Eichinger L."/>
            <person name="Szafranski K."/>
            <person name="Pachebat J.A."/>
            <person name="Bankier A.T."/>
            <person name="Dear P.H."/>
            <person name="Lehmann R."/>
            <person name="Baumgart C."/>
            <person name="Parra G."/>
            <person name="Abril J.F."/>
            <person name="Guigo R."/>
            <person name="Kumpf K."/>
            <person name="Tunggal B."/>
            <person name="Cox E."/>
            <person name="Quail M.A."/>
            <person name="Platzer M."/>
            <person name="Rosenthal A."/>
            <person name="Noegel A.A."/>
        </authorList>
    </citation>
    <scope>NUCLEOTIDE SEQUENCE [LARGE SCALE GENOMIC DNA]</scope>
    <source>
        <strain evidence="2 4">AX4</strain>
    </source>
</reference>
<dbReference type="PaxDb" id="44689-DDB0168031"/>
<reference evidence="2" key="3">
    <citation type="submission" date="2009-08" db="EMBL/GenBank/DDBJ databases">
        <authorList>
            <consortium name="The Dictyostelium discoideum Sequencing Consortium"/>
            <person name="Eichinger L."/>
            <person name="Pachebat J.A."/>
            <person name="Gloeckner G."/>
            <person name="Rajandream M.-A."/>
            <person name="Sucgang R."/>
            <person name="Song J."/>
            <person name="Cox E.C."/>
            <person name="Tunggal B."/>
            <person name="Szafranski K."/>
            <person name="Konfortov B.A."/>
            <person name="Farbrother P."/>
            <person name="Bankier A.T."/>
            <person name="Lehmann R."/>
            <person name="Hamlin N."/>
            <person name="Xu Q."/>
            <person name="Davies R."/>
            <person name="Gaudet P."/>
            <person name="Fey P."/>
            <person name="Pilcher K."/>
            <person name="Chen G."/>
            <person name="Saunders D."/>
            <person name="Sodergren E."/>
            <person name="Davis P."/>
            <person name="Nie X."/>
            <person name="Kerhornou A."/>
            <person name="Hemphill L."/>
            <person name="Bason N."/>
            <person name="Berriman M."/>
            <person name="Desany B."/>
            <person name="Churcher C."/>
            <person name="Cooper J."/>
            <person name="van Driessche N."/>
            <person name="Cronin A."/>
            <person name="Goodhead I."/>
            <person name="Muzny D."/>
            <person name="Hall N."/>
            <person name="Harper D."/>
            <person name="Lindsay R."/>
            <person name="Hauser H."/>
            <person name="James K."/>
            <person name="Quiles M."/>
            <person name="Buchrieser C."/>
            <person name="Wardroper A."/>
            <person name="Thangavelu M."/>
            <person name="Johnson D."/>
            <person name="Knights A."/>
            <person name="Loulseged H."/>
            <person name="Mungall K."/>
            <person name="Price C."/>
            <person name="Ma J."/>
            <person name="Quail M."/>
            <person name="Hernandez J."/>
            <person name="Rabbinowitsch E."/>
            <person name="Steffen D."/>
            <person name="Sanders M."/>
            <person name="Weinstock G."/>
            <person name="Sharp S."/>
            <person name="Just E."/>
            <person name="Shaulsky G."/>
            <person name="Simmonds M."/>
            <person name="Tivey A."/>
            <person name="White B."/>
            <person name="Walker D."/>
            <person name="Woodward J."/>
            <person name="Winckler T."/>
            <person name="Schleicher M."/>
            <person name="Rosenthal A."/>
            <person name="Rivero F."/>
            <person name="Chisholm R.L."/>
            <person name="Gibbs R."/>
            <person name="Loomis W.F."/>
            <person name="Platzer M."/>
            <person name="Kay R.R."/>
            <person name="Williams J."/>
            <person name="Dear P.H."/>
            <person name="Noegel A.A."/>
            <person name="Barrell B."/>
            <person name="Kuspa A."/>
        </authorList>
    </citation>
    <scope>NUCLEOTIDE SEQUENCE</scope>
    <source>
        <strain evidence="2">AX4</strain>
    </source>
</reference>
<evidence type="ECO:0000313" key="2">
    <source>
        <dbReference type="EMBL" id="EAL70643.1"/>
    </source>
</evidence>
<dbReference type="KEGG" id="ddi:DDB_G0273167"/>
<dbReference type="EMBL" id="AAFI02000011">
    <property type="protein sequence ID" value="EAL70643.1"/>
    <property type="molecule type" value="Genomic_DNA"/>
</dbReference>